<dbReference type="EMBL" id="JAGRRH010000015">
    <property type="protein sequence ID" value="KAG7357211.1"/>
    <property type="molecule type" value="Genomic_DNA"/>
</dbReference>
<feature type="compositionally biased region" description="Basic and acidic residues" evidence="1">
    <location>
        <begin position="108"/>
        <end position="119"/>
    </location>
</feature>
<comment type="caution">
    <text evidence="2">The sequence shown here is derived from an EMBL/GenBank/DDBJ whole genome shotgun (WGS) entry which is preliminary data.</text>
</comment>
<evidence type="ECO:0000313" key="3">
    <source>
        <dbReference type="Proteomes" id="UP000693970"/>
    </source>
</evidence>
<organism evidence="2 3">
    <name type="scientific">Nitzschia inconspicua</name>
    <dbReference type="NCBI Taxonomy" id="303405"/>
    <lineage>
        <taxon>Eukaryota</taxon>
        <taxon>Sar</taxon>
        <taxon>Stramenopiles</taxon>
        <taxon>Ochrophyta</taxon>
        <taxon>Bacillariophyta</taxon>
        <taxon>Bacillariophyceae</taxon>
        <taxon>Bacillariophycidae</taxon>
        <taxon>Bacillariales</taxon>
        <taxon>Bacillariaceae</taxon>
        <taxon>Nitzschia</taxon>
    </lineage>
</organism>
<protein>
    <submittedName>
        <fullName evidence="2">Uncharacterized protein</fullName>
    </submittedName>
</protein>
<proteinExistence type="predicted"/>
<gene>
    <name evidence="2" type="ORF">IV203_001899</name>
</gene>
<accession>A0A9K3LA90</accession>
<evidence type="ECO:0000256" key="1">
    <source>
        <dbReference type="SAM" id="MobiDB-lite"/>
    </source>
</evidence>
<sequence length="132" mass="14745">MEEDQSTDALVHACFKDKFHPLCNSVTMVYKARAKTGDDTASERNPQLMAVSWNKIAYNIEIGFIFCGPASASNLGCGSYIPNTIRNLFGKGRRKLPSPFGLLPQPKTSERQNAGEDDRNFRFSHRVMLNMG</sequence>
<dbReference type="AlphaFoldDB" id="A0A9K3LA90"/>
<evidence type="ECO:0000313" key="2">
    <source>
        <dbReference type="EMBL" id="KAG7357211.1"/>
    </source>
</evidence>
<dbReference type="Proteomes" id="UP000693970">
    <property type="component" value="Unassembled WGS sequence"/>
</dbReference>
<name>A0A9K3LA90_9STRA</name>
<reference evidence="2" key="1">
    <citation type="journal article" date="2021" name="Sci. Rep.">
        <title>Diploid genomic architecture of Nitzschia inconspicua, an elite biomass production diatom.</title>
        <authorList>
            <person name="Oliver A."/>
            <person name="Podell S."/>
            <person name="Pinowska A."/>
            <person name="Traller J.C."/>
            <person name="Smith S.R."/>
            <person name="McClure R."/>
            <person name="Beliaev A."/>
            <person name="Bohutskyi P."/>
            <person name="Hill E.A."/>
            <person name="Rabines A."/>
            <person name="Zheng H."/>
            <person name="Allen L.Z."/>
            <person name="Kuo A."/>
            <person name="Grigoriev I.V."/>
            <person name="Allen A.E."/>
            <person name="Hazlebeck D."/>
            <person name="Allen E.E."/>
        </authorList>
    </citation>
    <scope>NUCLEOTIDE SEQUENCE</scope>
    <source>
        <strain evidence="2">Hildebrandi</strain>
    </source>
</reference>
<keyword evidence="3" id="KW-1185">Reference proteome</keyword>
<feature type="region of interest" description="Disordered" evidence="1">
    <location>
        <begin position="97"/>
        <end position="119"/>
    </location>
</feature>
<reference evidence="2" key="2">
    <citation type="submission" date="2021-04" db="EMBL/GenBank/DDBJ databases">
        <authorList>
            <person name="Podell S."/>
        </authorList>
    </citation>
    <scope>NUCLEOTIDE SEQUENCE</scope>
    <source>
        <strain evidence="2">Hildebrandi</strain>
    </source>
</reference>